<dbReference type="InterPro" id="IPR001254">
    <property type="entry name" value="Trypsin_dom"/>
</dbReference>
<dbReference type="SUPFAM" id="SSF57424">
    <property type="entry name" value="LDL receptor-like module"/>
    <property type="match status" value="1"/>
</dbReference>
<sequence length="460" mass="50322">MFGYILLLVLIGLVRCQDVCPGGEAIVITGTEASFFESPNYPEEYANSVKCSYNITTAEGEILEFTAETFHTEARYDTLTFTDTTAQPNVLLETFSGTVGPVKLKSTGHKVRVDFVSDSSATFTGFRIRVQKPKCPKGVGQCPYAVEEICFTSEQLCDGTIDCPGGTDEFCPSGCGIPPKKPTLTTKSGERIVGGVEATRHTWPWQVSMQTARTGQHRCGGSIIDHHWVISAAHCCESGVASDYQLRVGEHDIVGGAEPNAWSYNVELMIRHPRHRLDGRSSNDICLFKTKQPIFFNDDVYPICLASGPVPPVGTDCFITGWGSTIQDPWTRVRTNGHDEGLNTNDTKRPAKAERASEPLQQVDLRIMDQTLCRDIYARQTPPAFVSKDMICATNEGKDSCQGDSGGPFVCPSQSDPNTWELVGVVSWGYGCASVGIPGVYARTNHFLDWIAETIYSNSP</sequence>
<evidence type="ECO:0000256" key="2">
    <source>
        <dbReference type="ARBA" id="ARBA00022801"/>
    </source>
</evidence>
<dbReference type="SUPFAM" id="SSF49854">
    <property type="entry name" value="Spermadhesin, CUB domain"/>
    <property type="match status" value="1"/>
</dbReference>
<dbReference type="InterPro" id="IPR000859">
    <property type="entry name" value="CUB_dom"/>
</dbReference>
<proteinExistence type="predicted"/>
<dbReference type="SMART" id="SM00042">
    <property type="entry name" value="CUB"/>
    <property type="match status" value="1"/>
</dbReference>
<dbReference type="SUPFAM" id="SSF50494">
    <property type="entry name" value="Trypsin-like serine proteases"/>
    <property type="match status" value="1"/>
</dbReference>
<dbReference type="PROSITE" id="PS50240">
    <property type="entry name" value="TRYPSIN_DOM"/>
    <property type="match status" value="1"/>
</dbReference>
<gene>
    <name evidence="11" type="ORF">BV898_12061</name>
</gene>
<keyword evidence="8" id="KW-0732">Signal</keyword>
<keyword evidence="2 6" id="KW-0378">Hydrolase</keyword>
<feature type="domain" description="CUB" evidence="9">
    <location>
        <begin position="20"/>
        <end position="133"/>
    </location>
</feature>
<comment type="caution">
    <text evidence="11">The sequence shown here is derived from an EMBL/GenBank/DDBJ whole genome shotgun (WGS) entry which is preliminary data.</text>
</comment>
<feature type="signal peptide" evidence="8">
    <location>
        <begin position="1"/>
        <end position="16"/>
    </location>
</feature>
<dbReference type="PANTHER" id="PTHR24252">
    <property type="entry name" value="ACROSIN-RELATED"/>
    <property type="match status" value="1"/>
</dbReference>
<dbReference type="InterPro" id="IPR009003">
    <property type="entry name" value="Peptidase_S1_PA"/>
</dbReference>
<evidence type="ECO:0000256" key="7">
    <source>
        <dbReference type="SAM" id="MobiDB-lite"/>
    </source>
</evidence>
<evidence type="ECO:0000259" key="10">
    <source>
        <dbReference type="PROSITE" id="PS50240"/>
    </source>
</evidence>
<accession>A0A1W0WEW2</accession>
<dbReference type="GO" id="GO:0004252">
    <property type="term" value="F:serine-type endopeptidase activity"/>
    <property type="evidence" value="ECO:0007669"/>
    <property type="project" value="InterPro"/>
</dbReference>
<evidence type="ECO:0000256" key="3">
    <source>
        <dbReference type="ARBA" id="ARBA00022825"/>
    </source>
</evidence>
<name>A0A1W0WEW2_HYPEX</name>
<dbReference type="GO" id="GO:0006508">
    <property type="term" value="P:proteolysis"/>
    <property type="evidence" value="ECO:0007669"/>
    <property type="project" value="UniProtKB-KW"/>
</dbReference>
<dbReference type="PROSITE" id="PS00135">
    <property type="entry name" value="TRYPSIN_SER"/>
    <property type="match status" value="1"/>
</dbReference>
<dbReference type="Gene3D" id="2.60.120.290">
    <property type="entry name" value="Spermadhesin, CUB domain"/>
    <property type="match status" value="1"/>
</dbReference>
<dbReference type="CDD" id="cd00190">
    <property type="entry name" value="Tryp_SPc"/>
    <property type="match status" value="1"/>
</dbReference>
<keyword evidence="1 6" id="KW-0645">Protease</keyword>
<organism evidence="11 12">
    <name type="scientific">Hypsibius exemplaris</name>
    <name type="common">Freshwater tardigrade</name>
    <dbReference type="NCBI Taxonomy" id="2072580"/>
    <lineage>
        <taxon>Eukaryota</taxon>
        <taxon>Metazoa</taxon>
        <taxon>Ecdysozoa</taxon>
        <taxon>Tardigrada</taxon>
        <taxon>Eutardigrada</taxon>
        <taxon>Parachela</taxon>
        <taxon>Hypsibioidea</taxon>
        <taxon>Hypsibiidae</taxon>
        <taxon>Hypsibius</taxon>
    </lineage>
</organism>
<evidence type="ECO:0000313" key="11">
    <source>
        <dbReference type="EMBL" id="OQV13746.1"/>
    </source>
</evidence>
<evidence type="ECO:0000256" key="1">
    <source>
        <dbReference type="ARBA" id="ARBA00022670"/>
    </source>
</evidence>
<dbReference type="AlphaFoldDB" id="A0A1W0WEW2"/>
<protein>
    <submittedName>
        <fullName evidence="11">Chymotrypsinogen B</fullName>
    </submittedName>
</protein>
<evidence type="ECO:0000256" key="6">
    <source>
        <dbReference type="RuleBase" id="RU363034"/>
    </source>
</evidence>
<keyword evidence="4" id="KW-1015">Disulfide bond</keyword>
<dbReference type="Proteomes" id="UP000192578">
    <property type="component" value="Unassembled WGS sequence"/>
</dbReference>
<dbReference type="InterPro" id="IPR018114">
    <property type="entry name" value="TRYPSIN_HIS"/>
</dbReference>
<dbReference type="PROSITE" id="PS00134">
    <property type="entry name" value="TRYPSIN_HIS"/>
    <property type="match status" value="1"/>
</dbReference>
<dbReference type="InterPro" id="IPR001314">
    <property type="entry name" value="Peptidase_S1A"/>
</dbReference>
<dbReference type="InterPro" id="IPR036055">
    <property type="entry name" value="LDL_receptor-like_sf"/>
</dbReference>
<dbReference type="CDD" id="cd00041">
    <property type="entry name" value="CUB"/>
    <property type="match status" value="1"/>
</dbReference>
<evidence type="ECO:0000313" key="12">
    <source>
        <dbReference type="Proteomes" id="UP000192578"/>
    </source>
</evidence>
<evidence type="ECO:0000259" key="9">
    <source>
        <dbReference type="PROSITE" id="PS01180"/>
    </source>
</evidence>
<dbReference type="PROSITE" id="PS50068">
    <property type="entry name" value="LDLRA_2"/>
    <property type="match status" value="1"/>
</dbReference>
<dbReference type="OrthoDB" id="10059102at2759"/>
<feature type="domain" description="Peptidase S1" evidence="10">
    <location>
        <begin position="192"/>
        <end position="456"/>
    </location>
</feature>
<dbReference type="InterPro" id="IPR033116">
    <property type="entry name" value="TRYPSIN_SER"/>
</dbReference>
<dbReference type="Gene3D" id="2.40.10.10">
    <property type="entry name" value="Trypsin-like serine proteases"/>
    <property type="match status" value="1"/>
</dbReference>
<dbReference type="InterPro" id="IPR035914">
    <property type="entry name" value="Sperma_CUB_dom_sf"/>
</dbReference>
<dbReference type="Pfam" id="PF00431">
    <property type="entry name" value="CUB"/>
    <property type="match status" value="1"/>
</dbReference>
<dbReference type="InterPro" id="IPR043504">
    <property type="entry name" value="Peptidase_S1_PA_chymotrypsin"/>
</dbReference>
<dbReference type="FunFam" id="2.40.10.10:FF:000003">
    <property type="entry name" value="Transmembrane serine protease 3"/>
    <property type="match status" value="1"/>
</dbReference>
<feature type="chain" id="PRO_5012393359" evidence="8">
    <location>
        <begin position="17"/>
        <end position="460"/>
    </location>
</feature>
<feature type="region of interest" description="Disordered" evidence="7">
    <location>
        <begin position="335"/>
        <end position="357"/>
    </location>
</feature>
<comment type="caution">
    <text evidence="5">Lacks conserved residue(s) required for the propagation of feature annotation.</text>
</comment>
<dbReference type="PANTHER" id="PTHR24252:SF7">
    <property type="entry name" value="HYALIN"/>
    <property type="match status" value="1"/>
</dbReference>
<dbReference type="EMBL" id="MTYJ01000117">
    <property type="protein sequence ID" value="OQV13746.1"/>
    <property type="molecule type" value="Genomic_DNA"/>
</dbReference>
<dbReference type="PROSITE" id="PS01180">
    <property type="entry name" value="CUB"/>
    <property type="match status" value="1"/>
</dbReference>
<keyword evidence="12" id="KW-1185">Reference proteome</keyword>
<evidence type="ECO:0000256" key="4">
    <source>
        <dbReference type="ARBA" id="ARBA00023157"/>
    </source>
</evidence>
<evidence type="ECO:0000256" key="8">
    <source>
        <dbReference type="SAM" id="SignalP"/>
    </source>
</evidence>
<dbReference type="PRINTS" id="PR00722">
    <property type="entry name" value="CHYMOTRYPSIN"/>
</dbReference>
<evidence type="ECO:0000256" key="5">
    <source>
        <dbReference type="PROSITE-ProRule" id="PRU00124"/>
    </source>
</evidence>
<feature type="compositionally biased region" description="Basic and acidic residues" evidence="7">
    <location>
        <begin position="336"/>
        <end position="357"/>
    </location>
</feature>
<dbReference type="SMART" id="SM00020">
    <property type="entry name" value="Tryp_SPc"/>
    <property type="match status" value="1"/>
</dbReference>
<dbReference type="InterPro" id="IPR002172">
    <property type="entry name" value="LDrepeatLR_classA_rpt"/>
</dbReference>
<dbReference type="Pfam" id="PF00089">
    <property type="entry name" value="Trypsin"/>
    <property type="match status" value="1"/>
</dbReference>
<keyword evidence="3 6" id="KW-0720">Serine protease</keyword>
<reference evidence="12" key="1">
    <citation type="submission" date="2017-01" db="EMBL/GenBank/DDBJ databases">
        <title>Comparative genomics of anhydrobiosis in the tardigrade Hypsibius dujardini.</title>
        <authorList>
            <person name="Yoshida Y."/>
            <person name="Koutsovoulos G."/>
            <person name="Laetsch D."/>
            <person name="Stevens L."/>
            <person name="Kumar S."/>
            <person name="Horikawa D."/>
            <person name="Ishino K."/>
            <person name="Komine S."/>
            <person name="Tomita M."/>
            <person name="Blaxter M."/>
            <person name="Arakawa K."/>
        </authorList>
    </citation>
    <scope>NUCLEOTIDE SEQUENCE [LARGE SCALE GENOMIC DNA]</scope>
    <source>
        <strain evidence="12">Z151</strain>
    </source>
</reference>